<dbReference type="EMBL" id="CP060385">
    <property type="protein sequence ID" value="QOX89427.1"/>
    <property type="molecule type" value="Genomic_DNA"/>
</dbReference>
<evidence type="ECO:0000313" key="1">
    <source>
        <dbReference type="EMBL" id="QOX89427.1"/>
    </source>
</evidence>
<sequence length="54" mass="6546">MHRKKFKNNNFNSLNNSLEPNYDPMVKCLINNIIILCHEIQQINLFNDNYMKDF</sequence>
<name>A0A7S7FZG6_9MOLU</name>
<accession>A0A7S7FZG6</accession>
<reference evidence="1" key="1">
    <citation type="submission" date="2020-08" db="EMBL/GenBank/DDBJ databases">
        <title>Phytoplasma sp. strain PR08 associated with Phyllody Disease of Parthenium hysterophorus.</title>
        <authorList>
            <person name="Kirdat K."/>
            <person name="Tiwarekar B."/>
            <person name="Yadav A."/>
        </authorList>
    </citation>
    <scope>NUCLEOTIDE SEQUENCE [LARGE SCALE GENOMIC DNA]</scope>
    <source>
        <strain evidence="1">PR08</strain>
    </source>
</reference>
<proteinExistence type="predicted"/>
<organism evidence="1">
    <name type="scientific">Candidatus Phytoplasma australasiaticum subsp. australasiaticum</name>
    <dbReference type="NCBI Taxonomy" id="2832407"/>
    <lineage>
        <taxon>Bacteria</taxon>
        <taxon>Bacillati</taxon>
        <taxon>Mycoplasmatota</taxon>
        <taxon>Mollicutes</taxon>
        <taxon>Acholeplasmatales</taxon>
        <taxon>Acholeplasmataceae</taxon>
        <taxon>Candidatus Phytoplasma</taxon>
        <taxon>16SrII (Peanut WB group)</taxon>
        <taxon>Candidatus Phytoplasma australasiaticum</taxon>
    </lineage>
</organism>
<protein>
    <submittedName>
        <fullName evidence="1">Uncharacterized protein</fullName>
    </submittedName>
</protein>
<dbReference type="AlphaFoldDB" id="A0A7S7FZG6"/>
<gene>
    <name evidence="1" type="ORF">H7685_00595</name>
</gene>